<comment type="cofactor">
    <cofactor evidence="1 8">
        <name>Mg(2+)</name>
        <dbReference type="ChEBI" id="CHEBI:18420"/>
    </cofactor>
</comment>
<dbReference type="RefSeq" id="WP_124969109.1">
    <property type="nucleotide sequence ID" value="NZ_RQVS01000001.1"/>
</dbReference>
<dbReference type="NCBIfam" id="TIGR00576">
    <property type="entry name" value="dut"/>
    <property type="match status" value="1"/>
</dbReference>
<protein>
    <recommendedName>
        <fullName evidence="8">Deoxyuridine 5'-triphosphate nucleotidohydrolase</fullName>
        <shortName evidence="8">dUTPase</shortName>
        <ecNumber evidence="8">3.6.1.23</ecNumber>
    </recommendedName>
    <alternativeName>
        <fullName evidence="8">dUTP pyrophosphatase</fullName>
    </alternativeName>
</protein>
<comment type="similarity">
    <text evidence="2 8">Belongs to the dUTPase family.</text>
</comment>
<evidence type="ECO:0000256" key="9">
    <source>
        <dbReference type="SAM" id="MobiDB-lite"/>
    </source>
</evidence>
<evidence type="ECO:0000313" key="11">
    <source>
        <dbReference type="EMBL" id="RRJ88831.1"/>
    </source>
</evidence>
<dbReference type="GO" id="GO:0000287">
    <property type="term" value="F:magnesium ion binding"/>
    <property type="evidence" value="ECO:0007669"/>
    <property type="project" value="UniProtKB-UniRule"/>
</dbReference>
<dbReference type="NCBIfam" id="NF001862">
    <property type="entry name" value="PRK00601.1"/>
    <property type="match status" value="1"/>
</dbReference>
<organism evidence="11 12">
    <name type="scientific">Gulosibacter macacae</name>
    <dbReference type="NCBI Taxonomy" id="2488791"/>
    <lineage>
        <taxon>Bacteria</taxon>
        <taxon>Bacillati</taxon>
        <taxon>Actinomycetota</taxon>
        <taxon>Actinomycetes</taxon>
        <taxon>Micrococcales</taxon>
        <taxon>Microbacteriaceae</taxon>
        <taxon>Gulosibacter</taxon>
    </lineage>
</organism>
<comment type="caution">
    <text evidence="8">Lacks conserved residue(s) required for the propagation of feature annotation.</text>
</comment>
<evidence type="ECO:0000256" key="2">
    <source>
        <dbReference type="ARBA" id="ARBA00006581"/>
    </source>
</evidence>
<dbReference type="PANTHER" id="PTHR11241">
    <property type="entry name" value="DEOXYURIDINE 5'-TRIPHOSPHATE NUCLEOTIDOHYDROLASE"/>
    <property type="match status" value="1"/>
</dbReference>
<name>A0A3P3W1A1_9MICO</name>
<feature type="binding site" evidence="8">
    <location>
        <begin position="78"/>
        <end position="80"/>
    </location>
    <ligand>
        <name>substrate</name>
    </ligand>
</feature>
<sequence>MTVEISVPHTGPAPHFANPGDAGADLVAAETVVLEPGMRALVGTGTAIALPLGTVGLVTPRSGLAAKHGITIVNAPGVIDAGYRGELKVCLLNTDQTEPYTVQAGDRIAQLLVLPIPPVQFVAVAELPAGVRGEAGFGSSGYRTVDETRTAANTAGDNGEQDAQGGVS</sequence>
<dbReference type="CDD" id="cd07557">
    <property type="entry name" value="trimeric_dUTPase"/>
    <property type="match status" value="1"/>
</dbReference>
<evidence type="ECO:0000313" key="12">
    <source>
        <dbReference type="Proteomes" id="UP000274391"/>
    </source>
</evidence>
<dbReference type="HAMAP" id="MF_00116">
    <property type="entry name" value="dUTPase_bact"/>
    <property type="match status" value="1"/>
</dbReference>
<keyword evidence="12" id="KW-1185">Reference proteome</keyword>
<accession>A0A3P3W1A1</accession>
<dbReference type="Gene3D" id="2.70.40.10">
    <property type="match status" value="1"/>
</dbReference>
<evidence type="ECO:0000259" key="10">
    <source>
        <dbReference type="Pfam" id="PF00692"/>
    </source>
</evidence>
<dbReference type="SUPFAM" id="SSF51283">
    <property type="entry name" value="dUTPase-like"/>
    <property type="match status" value="1"/>
</dbReference>
<dbReference type="UniPathway" id="UPA00610">
    <property type="reaction ID" value="UER00666"/>
</dbReference>
<comment type="catalytic activity">
    <reaction evidence="7 8">
        <text>dUTP + H2O = dUMP + diphosphate + H(+)</text>
        <dbReference type="Rhea" id="RHEA:10248"/>
        <dbReference type="ChEBI" id="CHEBI:15377"/>
        <dbReference type="ChEBI" id="CHEBI:15378"/>
        <dbReference type="ChEBI" id="CHEBI:33019"/>
        <dbReference type="ChEBI" id="CHEBI:61555"/>
        <dbReference type="ChEBI" id="CHEBI:246422"/>
        <dbReference type="EC" id="3.6.1.23"/>
    </reaction>
</comment>
<dbReference type="PANTHER" id="PTHR11241:SF0">
    <property type="entry name" value="DEOXYURIDINE 5'-TRIPHOSPHATE NUCLEOTIDOHYDROLASE"/>
    <property type="match status" value="1"/>
</dbReference>
<dbReference type="FunFam" id="2.70.40.10:FF:000008">
    <property type="entry name" value="Deoxyuridine 5'-triphosphate nucleotidohydrolase"/>
    <property type="match status" value="1"/>
</dbReference>
<feature type="region of interest" description="Disordered" evidence="9">
    <location>
        <begin position="148"/>
        <end position="168"/>
    </location>
</feature>
<comment type="function">
    <text evidence="8">This enzyme is involved in nucleotide metabolism: it produces dUMP, the immediate precursor of thymidine nucleotides and it decreases the intracellular concentration of dUTP so that uracil cannot be incorporated into DNA.</text>
</comment>
<feature type="binding site" evidence="8">
    <location>
        <begin position="61"/>
        <end position="63"/>
    </location>
    <ligand>
        <name>substrate</name>
    </ligand>
</feature>
<comment type="pathway">
    <text evidence="8">Pyrimidine metabolism; dUMP biosynthesis; dUMP from dCTP (dUTP route): step 2/2.</text>
</comment>
<dbReference type="GO" id="GO:0006226">
    <property type="term" value="P:dUMP biosynthetic process"/>
    <property type="evidence" value="ECO:0007669"/>
    <property type="project" value="UniProtKB-UniRule"/>
</dbReference>
<keyword evidence="6 8" id="KW-0546">Nucleotide metabolism</keyword>
<dbReference type="GO" id="GO:0004170">
    <property type="term" value="F:dUTP diphosphatase activity"/>
    <property type="evidence" value="ECO:0007669"/>
    <property type="project" value="UniProtKB-UniRule"/>
</dbReference>
<comment type="caution">
    <text evidence="11">The sequence shown here is derived from an EMBL/GenBank/DDBJ whole genome shotgun (WGS) entry which is preliminary data.</text>
</comment>
<feature type="binding site" evidence="8">
    <location>
        <position position="74"/>
    </location>
    <ligand>
        <name>substrate</name>
    </ligand>
</feature>
<dbReference type="Proteomes" id="UP000274391">
    <property type="component" value="Unassembled WGS sequence"/>
</dbReference>
<dbReference type="InterPro" id="IPR008181">
    <property type="entry name" value="dUTPase"/>
</dbReference>
<evidence type="ECO:0000256" key="6">
    <source>
        <dbReference type="ARBA" id="ARBA00023080"/>
    </source>
</evidence>
<reference evidence="11 12" key="1">
    <citation type="submission" date="2018-11" db="EMBL/GenBank/DDBJ databases">
        <title>YIM 102482-1 draft genome.</title>
        <authorList>
            <person name="Li G."/>
            <person name="Jiang Y."/>
        </authorList>
    </citation>
    <scope>NUCLEOTIDE SEQUENCE [LARGE SCALE GENOMIC DNA]</scope>
    <source>
        <strain evidence="11 12">YIM 102482-1</strain>
    </source>
</reference>
<proteinExistence type="inferred from homology"/>
<dbReference type="InterPro" id="IPR033704">
    <property type="entry name" value="dUTPase_trimeric"/>
</dbReference>
<dbReference type="InterPro" id="IPR036157">
    <property type="entry name" value="dUTPase-like_sf"/>
</dbReference>
<evidence type="ECO:0000256" key="4">
    <source>
        <dbReference type="ARBA" id="ARBA00022801"/>
    </source>
</evidence>
<dbReference type="OrthoDB" id="9809956at2"/>
<evidence type="ECO:0000256" key="3">
    <source>
        <dbReference type="ARBA" id="ARBA00022723"/>
    </source>
</evidence>
<evidence type="ECO:0000256" key="8">
    <source>
        <dbReference type="HAMAP-Rule" id="MF_00116"/>
    </source>
</evidence>
<feature type="domain" description="dUTPase-like" evidence="10">
    <location>
        <begin position="12"/>
        <end position="141"/>
    </location>
</feature>
<dbReference type="EC" id="3.6.1.23" evidence="8"/>
<dbReference type="InterPro" id="IPR029054">
    <property type="entry name" value="dUTPase-like"/>
</dbReference>
<evidence type="ECO:0000256" key="5">
    <source>
        <dbReference type="ARBA" id="ARBA00022842"/>
    </source>
</evidence>
<evidence type="ECO:0000256" key="7">
    <source>
        <dbReference type="ARBA" id="ARBA00047686"/>
    </source>
</evidence>
<dbReference type="GO" id="GO:0046081">
    <property type="term" value="P:dUTP catabolic process"/>
    <property type="evidence" value="ECO:0007669"/>
    <property type="project" value="InterPro"/>
</dbReference>
<keyword evidence="4 8" id="KW-0378">Hydrolase</keyword>
<keyword evidence="3 8" id="KW-0479">Metal-binding</keyword>
<keyword evidence="5 8" id="KW-0460">Magnesium</keyword>
<evidence type="ECO:0000256" key="1">
    <source>
        <dbReference type="ARBA" id="ARBA00001946"/>
    </source>
</evidence>
<dbReference type="Pfam" id="PF00692">
    <property type="entry name" value="dUTPase"/>
    <property type="match status" value="1"/>
</dbReference>
<dbReference type="AlphaFoldDB" id="A0A3P3W1A1"/>
<dbReference type="EMBL" id="RQVS01000001">
    <property type="protein sequence ID" value="RRJ88831.1"/>
    <property type="molecule type" value="Genomic_DNA"/>
</dbReference>
<gene>
    <name evidence="8" type="primary">dut</name>
    <name evidence="11" type="ORF">EG850_01460</name>
</gene>